<gene>
    <name evidence="1" type="ORF">HYPSUDRAFT_197560</name>
</gene>
<protein>
    <submittedName>
        <fullName evidence="1">Uncharacterized protein</fullName>
    </submittedName>
</protein>
<reference evidence="2" key="1">
    <citation type="submission" date="2014-04" db="EMBL/GenBank/DDBJ databases">
        <title>Evolutionary Origins and Diversification of the Mycorrhizal Mutualists.</title>
        <authorList>
            <consortium name="DOE Joint Genome Institute"/>
            <consortium name="Mycorrhizal Genomics Consortium"/>
            <person name="Kohler A."/>
            <person name="Kuo A."/>
            <person name="Nagy L.G."/>
            <person name="Floudas D."/>
            <person name="Copeland A."/>
            <person name="Barry K.W."/>
            <person name="Cichocki N."/>
            <person name="Veneault-Fourrey C."/>
            <person name="LaButti K."/>
            <person name="Lindquist E.A."/>
            <person name="Lipzen A."/>
            <person name="Lundell T."/>
            <person name="Morin E."/>
            <person name="Murat C."/>
            <person name="Riley R."/>
            <person name="Ohm R."/>
            <person name="Sun H."/>
            <person name="Tunlid A."/>
            <person name="Henrissat B."/>
            <person name="Grigoriev I.V."/>
            <person name="Hibbett D.S."/>
            <person name="Martin F."/>
        </authorList>
    </citation>
    <scope>NUCLEOTIDE SEQUENCE [LARGE SCALE GENOMIC DNA]</scope>
    <source>
        <strain evidence="2">FD-334 SS-4</strain>
    </source>
</reference>
<keyword evidence="2" id="KW-1185">Reference proteome</keyword>
<evidence type="ECO:0000313" key="2">
    <source>
        <dbReference type="Proteomes" id="UP000054270"/>
    </source>
</evidence>
<dbReference type="AlphaFoldDB" id="A0A0D2LJV7"/>
<name>A0A0D2LJV7_HYPSF</name>
<proteinExistence type="predicted"/>
<organism evidence="1 2">
    <name type="scientific">Hypholoma sublateritium (strain FD-334 SS-4)</name>
    <dbReference type="NCBI Taxonomy" id="945553"/>
    <lineage>
        <taxon>Eukaryota</taxon>
        <taxon>Fungi</taxon>
        <taxon>Dikarya</taxon>
        <taxon>Basidiomycota</taxon>
        <taxon>Agaricomycotina</taxon>
        <taxon>Agaricomycetes</taxon>
        <taxon>Agaricomycetidae</taxon>
        <taxon>Agaricales</taxon>
        <taxon>Agaricineae</taxon>
        <taxon>Strophariaceae</taxon>
        <taxon>Hypholoma</taxon>
    </lineage>
</organism>
<dbReference type="EMBL" id="KN817522">
    <property type="protein sequence ID" value="KJA28002.1"/>
    <property type="molecule type" value="Genomic_DNA"/>
</dbReference>
<sequence>MEDTAHLCSGRAGEMAHQARTTAGVGGLTHCALFASGVQDVPGASASAPAVARAPENEQRCQPVSASAFSLRAPRRASRCGTHRTGRRARAARRVRGAMLLTRSVRTAGLYGTLDADGTDVHMGAGRPSVRIAAFWTVASAGGRWIMAGVEC</sequence>
<evidence type="ECO:0000313" key="1">
    <source>
        <dbReference type="EMBL" id="KJA28002.1"/>
    </source>
</evidence>
<accession>A0A0D2LJV7</accession>
<dbReference type="Proteomes" id="UP000054270">
    <property type="component" value="Unassembled WGS sequence"/>
</dbReference>